<keyword evidence="5" id="KW-0732">Signal</keyword>
<dbReference type="InterPro" id="IPR001820">
    <property type="entry name" value="TIMP"/>
</dbReference>
<feature type="disulfide bond" evidence="4">
    <location>
        <begin position="24"/>
        <end position="120"/>
    </location>
</feature>
<keyword evidence="3" id="KW-0479">Metal-binding</keyword>
<gene>
    <name evidence="6" type="ORF">MGAL_10B056838</name>
</gene>
<sequence>MTNYTGFVVLFVTCYMNYTQACFCMRGHLQNFVCDPKSFVIKANVVSSAVVPAKTENYNVKEVTVDVLEDLKNNIQGDRIILTTAEYSTFCGVSLPDDSCYVVSGTFEEGSPIRYRINTCGFQKRCSAMTDVQLSGLNGGYAEGCENNCKVLSPYAAEEDIGCKVNYQTDNISCLQNYGICDKCDNDQCNGRQYFSITEYIMEKGLTQLNQMAVSDVLEALGVSSYLKSPSCDRNTAPFTVHNNGWSNGNLNFT</sequence>
<dbReference type="Proteomes" id="UP000596742">
    <property type="component" value="Unassembled WGS sequence"/>
</dbReference>
<dbReference type="EMBL" id="UYJE01003753">
    <property type="protein sequence ID" value="VDI22137.1"/>
    <property type="molecule type" value="Genomic_DNA"/>
</dbReference>
<evidence type="ECO:0008006" key="8">
    <source>
        <dbReference type="Google" id="ProtNLM"/>
    </source>
</evidence>
<keyword evidence="3" id="KW-0862">Zinc</keyword>
<dbReference type="InterPro" id="IPR008993">
    <property type="entry name" value="TIMP-like_OB-fold"/>
</dbReference>
<evidence type="ECO:0000313" key="7">
    <source>
        <dbReference type="Proteomes" id="UP000596742"/>
    </source>
</evidence>
<dbReference type="Pfam" id="PF00965">
    <property type="entry name" value="TIMP"/>
    <property type="match status" value="1"/>
</dbReference>
<evidence type="ECO:0000313" key="6">
    <source>
        <dbReference type="EMBL" id="VDI22137.1"/>
    </source>
</evidence>
<dbReference type="AlphaFoldDB" id="A0A8B6DPX1"/>
<dbReference type="Gene3D" id="3.90.370.10">
    <property type="entry name" value="Tissue inhibitor of metalloproteinase-1. Chain B, domain 1"/>
    <property type="match status" value="1"/>
</dbReference>
<dbReference type="InterPro" id="IPR027465">
    <property type="entry name" value="TIMP_C"/>
</dbReference>
<dbReference type="PANTHER" id="PTHR11844:SF33">
    <property type="entry name" value="TISSUE INHIBITOR OF METALLOPROTEINASE"/>
    <property type="match status" value="1"/>
</dbReference>
<protein>
    <recommendedName>
        <fullName evidence="8">NTR domain-containing protein</fullName>
    </recommendedName>
</protein>
<accession>A0A8B6DPX1</accession>
<feature type="signal peptide" evidence="5">
    <location>
        <begin position="1"/>
        <end position="21"/>
    </location>
</feature>
<evidence type="ECO:0000256" key="5">
    <source>
        <dbReference type="SAM" id="SignalP"/>
    </source>
</evidence>
<evidence type="ECO:0000256" key="3">
    <source>
        <dbReference type="PIRSR" id="PIRSR601820-1"/>
    </source>
</evidence>
<feature type="binding site" evidence="3">
    <location>
        <position position="22"/>
    </location>
    <ligand>
        <name>Zn(2+)</name>
        <dbReference type="ChEBI" id="CHEBI:29105"/>
        <note>ligand shared with metalloproteinase partner</note>
    </ligand>
</feature>
<proteinExistence type="predicted"/>
<evidence type="ECO:0000256" key="4">
    <source>
        <dbReference type="PIRSR" id="PIRSR601820-3"/>
    </source>
</evidence>
<dbReference type="GO" id="GO:0051045">
    <property type="term" value="P:negative regulation of membrane protein ectodomain proteolysis"/>
    <property type="evidence" value="ECO:0007669"/>
    <property type="project" value="TreeGrafter"/>
</dbReference>
<dbReference type="GO" id="GO:0031012">
    <property type="term" value="C:extracellular matrix"/>
    <property type="evidence" value="ECO:0007669"/>
    <property type="project" value="TreeGrafter"/>
</dbReference>
<keyword evidence="2" id="KW-0964">Secreted</keyword>
<evidence type="ECO:0000256" key="2">
    <source>
        <dbReference type="ARBA" id="ARBA00022525"/>
    </source>
</evidence>
<keyword evidence="7" id="KW-1185">Reference proteome</keyword>
<comment type="caution">
    <text evidence="6">The sequence shown here is derived from an EMBL/GenBank/DDBJ whole genome shotgun (WGS) entry which is preliminary data.</text>
</comment>
<dbReference type="Gene3D" id="2.40.50.120">
    <property type="match status" value="1"/>
</dbReference>
<dbReference type="SUPFAM" id="SSF50242">
    <property type="entry name" value="TIMP-like"/>
    <property type="match status" value="1"/>
</dbReference>
<organism evidence="6 7">
    <name type="scientific">Mytilus galloprovincialis</name>
    <name type="common">Mediterranean mussel</name>
    <dbReference type="NCBI Taxonomy" id="29158"/>
    <lineage>
        <taxon>Eukaryota</taxon>
        <taxon>Metazoa</taxon>
        <taxon>Spiralia</taxon>
        <taxon>Lophotrochozoa</taxon>
        <taxon>Mollusca</taxon>
        <taxon>Bivalvia</taxon>
        <taxon>Autobranchia</taxon>
        <taxon>Pteriomorphia</taxon>
        <taxon>Mytilida</taxon>
        <taxon>Mytiloidea</taxon>
        <taxon>Mytilidae</taxon>
        <taxon>Mytilinae</taxon>
        <taxon>Mytilus</taxon>
    </lineage>
</organism>
<dbReference type="SMART" id="SM00206">
    <property type="entry name" value="NTR"/>
    <property type="match status" value="1"/>
</dbReference>
<feature type="disulfide bond" evidence="4">
    <location>
        <begin position="22"/>
        <end position="91"/>
    </location>
</feature>
<dbReference type="GO" id="GO:0046872">
    <property type="term" value="F:metal ion binding"/>
    <property type="evidence" value="ECO:0007669"/>
    <property type="project" value="UniProtKB-KW"/>
</dbReference>
<keyword evidence="4" id="KW-1015">Disulfide bond</keyword>
<evidence type="ECO:0000256" key="1">
    <source>
        <dbReference type="ARBA" id="ARBA00004613"/>
    </source>
</evidence>
<dbReference type="GO" id="GO:0008191">
    <property type="term" value="F:metalloendopeptidase inhibitor activity"/>
    <property type="evidence" value="ECO:0007669"/>
    <property type="project" value="InterPro"/>
</dbReference>
<feature type="disulfide bond" evidence="4">
    <location>
        <begin position="34"/>
        <end position="145"/>
    </location>
</feature>
<name>A0A8B6DPX1_MYTGA</name>
<dbReference type="GO" id="GO:0002020">
    <property type="term" value="F:protease binding"/>
    <property type="evidence" value="ECO:0007669"/>
    <property type="project" value="TreeGrafter"/>
</dbReference>
<reference evidence="6" key="1">
    <citation type="submission" date="2018-11" db="EMBL/GenBank/DDBJ databases">
        <authorList>
            <person name="Alioto T."/>
            <person name="Alioto T."/>
        </authorList>
    </citation>
    <scope>NUCLEOTIDE SEQUENCE</scope>
</reference>
<dbReference type="PANTHER" id="PTHR11844">
    <property type="entry name" value="METALLOPROTEASE INHIBITOR"/>
    <property type="match status" value="1"/>
</dbReference>
<comment type="subcellular location">
    <subcellularLocation>
        <location evidence="1">Secreted</location>
    </subcellularLocation>
</comment>
<feature type="chain" id="PRO_5032742945" description="NTR domain-containing protein" evidence="5">
    <location>
        <begin position="22"/>
        <end position="254"/>
    </location>
</feature>
<dbReference type="GO" id="GO:0005615">
    <property type="term" value="C:extracellular space"/>
    <property type="evidence" value="ECO:0007669"/>
    <property type="project" value="TreeGrafter"/>
</dbReference>